<evidence type="ECO:0000313" key="6">
    <source>
        <dbReference type="EMBL" id="PQA97585.1"/>
    </source>
</evidence>
<feature type="transmembrane region" description="Helical" evidence="5">
    <location>
        <begin position="467"/>
        <end position="487"/>
    </location>
</feature>
<feature type="transmembrane region" description="Helical" evidence="5">
    <location>
        <begin position="271"/>
        <end position="291"/>
    </location>
</feature>
<evidence type="ECO:0000313" key="7">
    <source>
        <dbReference type="EMBL" id="SIS72492.1"/>
    </source>
</evidence>
<keyword evidence="9" id="KW-1185">Reference proteome</keyword>
<evidence type="ECO:0000256" key="1">
    <source>
        <dbReference type="ARBA" id="ARBA00004141"/>
    </source>
</evidence>
<dbReference type="SUPFAM" id="SSF103473">
    <property type="entry name" value="MFS general substrate transporter"/>
    <property type="match status" value="1"/>
</dbReference>
<dbReference type="GO" id="GO:0005886">
    <property type="term" value="C:plasma membrane"/>
    <property type="evidence" value="ECO:0007669"/>
    <property type="project" value="TreeGrafter"/>
</dbReference>
<feature type="transmembrane region" description="Helical" evidence="5">
    <location>
        <begin position="234"/>
        <end position="251"/>
    </location>
</feature>
<dbReference type="Proteomes" id="UP000238314">
    <property type="component" value="Unassembled WGS sequence"/>
</dbReference>
<feature type="transmembrane region" description="Helical" evidence="5">
    <location>
        <begin position="169"/>
        <end position="189"/>
    </location>
</feature>
<feature type="transmembrane region" description="Helical" evidence="5">
    <location>
        <begin position="137"/>
        <end position="157"/>
    </location>
</feature>
<dbReference type="EMBL" id="FTOJ01000002">
    <property type="protein sequence ID" value="SIS72492.1"/>
    <property type="molecule type" value="Genomic_DNA"/>
</dbReference>
<sequence>MYNKGLFSDWVPKPIQLLMIVLLLIVVMPIGGVYTGNISFMVSGTGAMQEYFLWANYATTIGMGASMPVVLRLKLRFKVRDKVVILLVLLGLLSYVNATTQNPMVIVIVSLIIGFLKMIITIELFLPLMVMLGNRGVFYGVFYTFVLLLNQITAYYAVEISILYNYQQFFIFAAILCFVLALLCWVLMHDQYFALKVPLHYIDWLSILLFVTTFMFSAYVFSFGKQQDWFNSKNIISTSIAAFVSFALMAIRQLTLKRPYISFGIFTKNNVIHGLFMLLWLGMFLGTTSIQNIYSVGVLGYDQLTNAKLNLMMIPGLLLAGIVAVFWFKKEKPLKMLVFSGFASMTAYAVIMYFSMVLEFNYENWYLPMFLKGFGMGSLFISIWFYALDQLELNEMLAAIGLVLVWRTFLAVGIFSALFSWFQYQFQITSLGDSAVYMDGMTISPQTVVANMRTIQLNAIIAANKKIFGYVIIAGFGVMLYVITHHFGEKPKEYLRIVRILKGKSVIARRRVRERKKLAEDLKGAAGPAI</sequence>
<reference evidence="7" key="3">
    <citation type="submission" date="2017-01" db="EMBL/GenBank/DDBJ databases">
        <authorList>
            <person name="Mah S.A."/>
            <person name="Swanson W.J."/>
            <person name="Moy G.W."/>
            <person name="Vacquier V.D."/>
        </authorList>
    </citation>
    <scope>NUCLEOTIDE SEQUENCE [LARGE SCALE GENOMIC DNA]</scope>
    <source>
        <strain evidence="7">DSM 21068</strain>
    </source>
</reference>
<dbReference type="PANTHER" id="PTHR23501:SF5">
    <property type="entry name" value="TRANSPORT PROTEIN"/>
    <property type="match status" value="1"/>
</dbReference>
<evidence type="ECO:0000256" key="2">
    <source>
        <dbReference type="ARBA" id="ARBA00022692"/>
    </source>
</evidence>
<keyword evidence="2 5" id="KW-0812">Transmembrane</keyword>
<comment type="subcellular location">
    <subcellularLocation>
        <location evidence="1">Membrane</location>
        <topology evidence="1">Multi-pass membrane protein</topology>
    </subcellularLocation>
</comment>
<dbReference type="Proteomes" id="UP000186246">
    <property type="component" value="Unassembled WGS sequence"/>
</dbReference>
<feature type="transmembrane region" description="Helical" evidence="5">
    <location>
        <begin position="83"/>
        <end position="98"/>
    </location>
</feature>
<dbReference type="InterPro" id="IPR036259">
    <property type="entry name" value="MFS_trans_sf"/>
</dbReference>
<dbReference type="AlphaFoldDB" id="A0A1N7LF95"/>
<gene>
    <name evidence="6" type="ORF">B0A70_02680</name>
    <name evidence="7" type="ORF">SAMN05421796_102273</name>
</gene>
<feature type="transmembrane region" description="Helical" evidence="5">
    <location>
        <begin position="104"/>
        <end position="125"/>
    </location>
</feature>
<evidence type="ECO:0000256" key="5">
    <source>
        <dbReference type="SAM" id="Phobius"/>
    </source>
</evidence>
<feature type="transmembrane region" description="Helical" evidence="5">
    <location>
        <begin position="399"/>
        <end position="422"/>
    </location>
</feature>
<dbReference type="PANTHER" id="PTHR23501">
    <property type="entry name" value="MAJOR FACILITATOR SUPERFAMILY"/>
    <property type="match status" value="1"/>
</dbReference>
<feature type="transmembrane region" description="Helical" evidence="5">
    <location>
        <begin position="336"/>
        <end position="354"/>
    </location>
</feature>
<feature type="transmembrane region" description="Helical" evidence="5">
    <location>
        <begin position="51"/>
        <end position="71"/>
    </location>
</feature>
<dbReference type="STRING" id="551459.SAMN05421796_102273"/>
<keyword evidence="4 5" id="KW-0472">Membrane</keyword>
<accession>A0A1N7LF95</accession>
<dbReference type="GO" id="GO:0022857">
    <property type="term" value="F:transmembrane transporter activity"/>
    <property type="evidence" value="ECO:0007669"/>
    <property type="project" value="TreeGrafter"/>
</dbReference>
<evidence type="ECO:0000256" key="4">
    <source>
        <dbReference type="ARBA" id="ARBA00023136"/>
    </source>
</evidence>
<feature type="transmembrane region" description="Helical" evidence="5">
    <location>
        <begin position="311"/>
        <end position="329"/>
    </location>
</feature>
<protein>
    <submittedName>
        <fullName evidence="6">MFS transporter</fullName>
    </submittedName>
</protein>
<dbReference type="EMBL" id="MUGO01000002">
    <property type="protein sequence ID" value="PQA97585.1"/>
    <property type="molecule type" value="Genomic_DNA"/>
</dbReference>
<organism evidence="7 8">
    <name type="scientific">Chryseobacterium piscicola</name>
    <dbReference type="NCBI Taxonomy" id="551459"/>
    <lineage>
        <taxon>Bacteria</taxon>
        <taxon>Pseudomonadati</taxon>
        <taxon>Bacteroidota</taxon>
        <taxon>Flavobacteriia</taxon>
        <taxon>Flavobacteriales</taxon>
        <taxon>Weeksellaceae</taxon>
        <taxon>Chryseobacterium group</taxon>
        <taxon>Chryseobacterium</taxon>
    </lineage>
</organism>
<name>A0A1N7LF95_9FLAO</name>
<dbReference type="OrthoDB" id="1404010at2"/>
<dbReference type="RefSeq" id="WP_076450594.1">
    <property type="nucleotide sequence ID" value="NZ_FTOJ01000002.1"/>
</dbReference>
<feature type="transmembrane region" description="Helical" evidence="5">
    <location>
        <begin position="366"/>
        <end position="387"/>
    </location>
</feature>
<feature type="transmembrane region" description="Helical" evidence="5">
    <location>
        <begin position="201"/>
        <end position="222"/>
    </location>
</feature>
<evidence type="ECO:0000256" key="3">
    <source>
        <dbReference type="ARBA" id="ARBA00022989"/>
    </source>
</evidence>
<evidence type="ECO:0000313" key="9">
    <source>
        <dbReference type="Proteomes" id="UP000238314"/>
    </source>
</evidence>
<keyword evidence="3 5" id="KW-1133">Transmembrane helix</keyword>
<reference evidence="6 9" key="1">
    <citation type="submission" date="2016-11" db="EMBL/GenBank/DDBJ databases">
        <title>Whole genomes of Flavobacteriaceae.</title>
        <authorList>
            <person name="Stine C."/>
            <person name="Li C."/>
            <person name="Tadesse D."/>
        </authorList>
    </citation>
    <scope>NUCLEOTIDE SEQUENCE [LARGE SCALE GENOMIC DNA]</scope>
    <source>
        <strain evidence="6 9">DSM 21068</strain>
    </source>
</reference>
<evidence type="ECO:0000313" key="8">
    <source>
        <dbReference type="Proteomes" id="UP000186246"/>
    </source>
</evidence>
<reference evidence="8" key="2">
    <citation type="submission" date="2017-01" db="EMBL/GenBank/DDBJ databases">
        <authorList>
            <person name="Varghese N."/>
            <person name="Submissions S."/>
        </authorList>
    </citation>
    <scope>NUCLEOTIDE SEQUENCE [LARGE SCALE GENOMIC DNA]</scope>
    <source>
        <strain evidence="8">DSM 21068</strain>
    </source>
</reference>
<proteinExistence type="predicted"/>